<dbReference type="Gene3D" id="3.80.10.10">
    <property type="entry name" value="Ribonuclease Inhibitor"/>
    <property type="match status" value="3"/>
</dbReference>
<reference evidence="2" key="1">
    <citation type="submission" date="2017-07" db="EMBL/GenBank/DDBJ databases">
        <title>Taro Niue Genome Assembly and Annotation.</title>
        <authorList>
            <person name="Atibalentja N."/>
            <person name="Keating K."/>
            <person name="Fields C.J."/>
        </authorList>
    </citation>
    <scope>NUCLEOTIDE SEQUENCE</scope>
    <source>
        <strain evidence="2">Niue_2</strain>
        <tissue evidence="2">Leaf</tissue>
    </source>
</reference>
<protein>
    <recommendedName>
        <fullName evidence="1">R13L1/DRL21-like LRR repeat region domain-containing protein</fullName>
    </recommendedName>
</protein>
<dbReference type="AlphaFoldDB" id="A0A843WR72"/>
<dbReference type="InterPro" id="IPR056789">
    <property type="entry name" value="LRR_R13L1-DRL21"/>
</dbReference>
<feature type="domain" description="R13L1/DRL21-like LRR repeat region" evidence="1">
    <location>
        <begin position="179"/>
        <end position="303"/>
    </location>
</feature>
<organism evidence="2 3">
    <name type="scientific">Colocasia esculenta</name>
    <name type="common">Wild taro</name>
    <name type="synonym">Arum esculentum</name>
    <dbReference type="NCBI Taxonomy" id="4460"/>
    <lineage>
        <taxon>Eukaryota</taxon>
        <taxon>Viridiplantae</taxon>
        <taxon>Streptophyta</taxon>
        <taxon>Embryophyta</taxon>
        <taxon>Tracheophyta</taxon>
        <taxon>Spermatophyta</taxon>
        <taxon>Magnoliopsida</taxon>
        <taxon>Liliopsida</taxon>
        <taxon>Araceae</taxon>
        <taxon>Aroideae</taxon>
        <taxon>Colocasieae</taxon>
        <taxon>Colocasia</taxon>
    </lineage>
</organism>
<dbReference type="PANTHER" id="PTHR47186:SF50">
    <property type="entry name" value="FBD DOMAIN-CONTAINING PROTEIN"/>
    <property type="match status" value="1"/>
</dbReference>
<evidence type="ECO:0000313" key="2">
    <source>
        <dbReference type="EMBL" id="MQM10196.1"/>
    </source>
</evidence>
<evidence type="ECO:0000313" key="3">
    <source>
        <dbReference type="Proteomes" id="UP000652761"/>
    </source>
</evidence>
<accession>A0A843WR72</accession>
<dbReference type="InterPro" id="IPR032675">
    <property type="entry name" value="LRR_dom_sf"/>
</dbReference>
<dbReference type="EMBL" id="NMUH01004608">
    <property type="protein sequence ID" value="MQM10196.1"/>
    <property type="molecule type" value="Genomic_DNA"/>
</dbReference>
<proteinExistence type="predicted"/>
<gene>
    <name evidence="2" type="ORF">Taro_043090</name>
</gene>
<feature type="domain" description="R13L1/DRL21-like LRR repeat region" evidence="1">
    <location>
        <begin position="432"/>
        <end position="542"/>
    </location>
</feature>
<evidence type="ECO:0000259" key="1">
    <source>
        <dbReference type="Pfam" id="PF25019"/>
    </source>
</evidence>
<comment type="caution">
    <text evidence="2">The sequence shown here is derived from an EMBL/GenBank/DDBJ whole genome shotgun (WGS) entry which is preliminary data.</text>
</comment>
<dbReference type="SUPFAM" id="SSF52058">
    <property type="entry name" value="L domain-like"/>
    <property type="match status" value="2"/>
</dbReference>
<dbReference type="Proteomes" id="UP000652761">
    <property type="component" value="Unassembled WGS sequence"/>
</dbReference>
<sequence length="812" mass="92149">MSLENTSDPQSIASFLLFQTGLAWWFHNIKPLDDLFARMQHLRVLVLNGIPFSKFRGSITHLKHLRYLGFNNSNTALANKEENLVNKRNNNNIVEPPESVRNLCHLQTLELTSLEWHSDGVIYHDLPNWILNLVNLRHLIYDKDYPTVSVGFPVGIGRLTNLRTLPGFLVSKKHDHAKLGELRDMNDIEGTLAITDIDHLTDVDEAKKACLEKKRKLQSLQLKWDSLWGSPSQIDDAVLENLKPCPKLGNLRISSFKGAATPSWLGHPSFSRLTNIELDGCHNWASLPPFGQLPSLLYLSIKSAMSVKSIGREFFSGGFPQLRTLQLKDMQNWKTWDGVREGECPHLRELNIAGCIVLESLSVVNLNALETLRISGCYRIRFPSDEQLPSSLQVFNVKGSAFLPEWCRCHMRSLLRIQQLQVEGLDYHHLVLQNVWCVREAKDFTLKFKQEVQFLELTWDDEPNLVSSANCGPAEEVLENLQPCSNLTELVIRGYNGSMLASWLGDPAFSSLVSVTLHGCRQCKLLPALGLLPRLTKLHIKGAHALRCIGKEFFNGCGRSLGRPAFPYLKRLEFDDMPNWEEWAEMENFDLPYLHELIIKHCPLLQKLPPLPPTLNNIEIEDCNTMIIPSSLNHLILLHTFRISQVPTLHQLPVLPSALKILTVRYLPALANPVMPTSIQDLELQGCNEAFVAASLAHLTHITSLKIIDFPNLMELPLHNLVNLRDLHVSTCPRLQTIDCFYFSHALPEFIEGLQALKSLEHLSVSDCPKLHFSANERLPSALRSMNIFNCPSAASWRDRIWRKQEHRVDSS</sequence>
<dbReference type="OrthoDB" id="25838at2759"/>
<dbReference type="PANTHER" id="PTHR47186">
    <property type="entry name" value="LEUCINE-RICH REPEAT-CONTAINING PROTEIN 57"/>
    <property type="match status" value="1"/>
</dbReference>
<keyword evidence="3" id="KW-1185">Reference proteome</keyword>
<dbReference type="Pfam" id="PF25019">
    <property type="entry name" value="LRR_R13L1-DRL21"/>
    <property type="match status" value="2"/>
</dbReference>
<name>A0A843WR72_COLES</name>